<comment type="caution">
    <text evidence="2">The sequence shown here is derived from an EMBL/GenBank/DDBJ whole genome shotgun (WGS) entry which is preliminary data.</text>
</comment>
<sequence>LFQDKALYDLARNTSQIMQKQSQYLSITQEENKRLYEQLQQLLQASQTTNENLTTLLEKGVSNGENRSLSEPPTPVMKEILQQLIAIKENIHKTGTILHPDGTVQATELFQDKALYDLARNTSQIMQKQSQYLSISQEENRRLYERLETLLTVTEATNKNLETLLEKGINRGNKKITAQVDELSQLVKSTGEQVTVQIKQINEKRAKEAKELMQFTQTLQNIIKKLNQSHNALYKSPEEQ</sequence>
<gene>
    <name evidence="2" type="ORF">HMPREF9449_01053</name>
</gene>
<evidence type="ECO:0000313" key="3">
    <source>
        <dbReference type="Proteomes" id="UP000004892"/>
    </source>
</evidence>
<name>H1DFL7_9BACT</name>
<keyword evidence="3" id="KW-1185">Reference proteome</keyword>
<dbReference type="PATRIC" id="fig|742817.3.peg.1114"/>
<dbReference type="HOGENOM" id="CLU_1158529_0_0_10"/>
<dbReference type="STRING" id="742817.HMPREF9449_01053"/>
<evidence type="ECO:0000256" key="1">
    <source>
        <dbReference type="SAM" id="Coils"/>
    </source>
</evidence>
<dbReference type="AlphaFoldDB" id="H1DFL7"/>
<reference evidence="2 3" key="1">
    <citation type="submission" date="2012-01" db="EMBL/GenBank/DDBJ databases">
        <title>The Genome Sequence of Odoribacter laneus YIT 12061.</title>
        <authorList>
            <consortium name="The Broad Institute Genome Sequencing Platform"/>
            <person name="Earl A."/>
            <person name="Ward D."/>
            <person name="Feldgarden M."/>
            <person name="Gevers D."/>
            <person name="Morotomi M."/>
            <person name="Young S.K."/>
            <person name="Zeng Q."/>
            <person name="Gargeya S."/>
            <person name="Fitzgerald M."/>
            <person name="Haas B."/>
            <person name="Abouelleil A."/>
            <person name="Alvarado L."/>
            <person name="Arachchi H.M."/>
            <person name="Berlin A."/>
            <person name="Chapman S.B."/>
            <person name="Gearin G."/>
            <person name="Goldberg J."/>
            <person name="Griggs A."/>
            <person name="Gujja S."/>
            <person name="Hansen M."/>
            <person name="Heiman D."/>
            <person name="Howarth C."/>
            <person name="Larimer J."/>
            <person name="Lui A."/>
            <person name="MacDonald P.J.P."/>
            <person name="McCowen C."/>
            <person name="Montmayeur A."/>
            <person name="Murphy C."/>
            <person name="Neiman D."/>
            <person name="Pearson M."/>
            <person name="Priest M."/>
            <person name="Roberts A."/>
            <person name="Saif S."/>
            <person name="Shea T."/>
            <person name="Sisk P."/>
            <person name="Stolte C."/>
            <person name="Sykes S."/>
            <person name="Wortman J."/>
            <person name="Nusbaum C."/>
            <person name="Birren B."/>
        </authorList>
    </citation>
    <scope>NUCLEOTIDE SEQUENCE [LARGE SCALE GENOMIC DNA]</scope>
    <source>
        <strain evidence="2 3">YIT 12061</strain>
    </source>
</reference>
<proteinExistence type="predicted"/>
<protein>
    <submittedName>
        <fullName evidence="2">Uncharacterized protein</fullName>
    </submittedName>
</protein>
<accession>H1DFL7</accession>
<dbReference type="GeneID" id="98068642"/>
<feature type="coiled-coil region" evidence="1">
    <location>
        <begin position="25"/>
        <end position="56"/>
    </location>
</feature>
<evidence type="ECO:0000313" key="2">
    <source>
        <dbReference type="EMBL" id="EHP48690.1"/>
    </source>
</evidence>
<feature type="non-terminal residue" evidence="2">
    <location>
        <position position="1"/>
    </location>
</feature>
<keyword evidence="1" id="KW-0175">Coiled coil</keyword>
<dbReference type="RefSeq" id="WP_009136201.1">
    <property type="nucleotide sequence ID" value="NZ_JH594596.1"/>
</dbReference>
<dbReference type="EMBL" id="ADMC01000017">
    <property type="protein sequence ID" value="EHP48690.1"/>
    <property type="molecule type" value="Genomic_DNA"/>
</dbReference>
<organism evidence="2 3">
    <name type="scientific">Odoribacter laneus YIT 12061</name>
    <dbReference type="NCBI Taxonomy" id="742817"/>
    <lineage>
        <taxon>Bacteria</taxon>
        <taxon>Pseudomonadati</taxon>
        <taxon>Bacteroidota</taxon>
        <taxon>Bacteroidia</taxon>
        <taxon>Bacteroidales</taxon>
        <taxon>Odoribacteraceae</taxon>
        <taxon>Odoribacter</taxon>
    </lineage>
</organism>
<dbReference type="Proteomes" id="UP000004892">
    <property type="component" value="Unassembled WGS sequence"/>
</dbReference>